<evidence type="ECO:0000256" key="11">
    <source>
        <dbReference type="ARBA" id="ARBA00022989"/>
    </source>
</evidence>
<evidence type="ECO:0000256" key="9">
    <source>
        <dbReference type="ARBA" id="ARBA00022786"/>
    </source>
</evidence>
<evidence type="ECO:0000256" key="12">
    <source>
        <dbReference type="ARBA" id="ARBA00023136"/>
    </source>
</evidence>
<evidence type="ECO:0000256" key="5">
    <source>
        <dbReference type="ARBA" id="ARBA00022679"/>
    </source>
</evidence>
<dbReference type="GO" id="GO:0008270">
    <property type="term" value="F:zinc ion binding"/>
    <property type="evidence" value="ECO:0007669"/>
    <property type="project" value="UniProtKB-KW"/>
</dbReference>
<evidence type="ECO:0000313" key="19">
    <source>
        <dbReference type="EMBL" id="THU51449.1"/>
    </source>
</evidence>
<evidence type="ECO:0000256" key="16">
    <source>
        <dbReference type="SAM" id="Phobius"/>
    </source>
</evidence>
<evidence type="ECO:0000256" key="6">
    <source>
        <dbReference type="ARBA" id="ARBA00022692"/>
    </source>
</evidence>
<dbReference type="EMBL" id="PYDT01000009">
    <property type="protein sequence ID" value="THU51449.1"/>
    <property type="molecule type" value="Genomic_DNA"/>
</dbReference>
<feature type="chain" id="PRO_5020691025" description="RING-type E3 ubiquitin transferase" evidence="17">
    <location>
        <begin position="39"/>
        <end position="340"/>
    </location>
</feature>
<name>A0A4S8ISS1_MUSBA</name>
<accession>A0A4S8ISS1</accession>
<keyword evidence="20" id="KW-1185">Reference proteome</keyword>
<evidence type="ECO:0000313" key="20">
    <source>
        <dbReference type="Proteomes" id="UP000317650"/>
    </source>
</evidence>
<evidence type="ECO:0000256" key="14">
    <source>
        <dbReference type="PROSITE-ProRule" id="PRU00175"/>
    </source>
</evidence>
<dbReference type="Pfam" id="PF13639">
    <property type="entry name" value="zf-RING_2"/>
    <property type="match status" value="1"/>
</dbReference>
<keyword evidence="12 16" id="KW-0472">Membrane</keyword>
<feature type="domain" description="RING-type" evidence="18">
    <location>
        <begin position="142"/>
        <end position="184"/>
    </location>
</feature>
<organism evidence="19 20">
    <name type="scientific">Musa balbisiana</name>
    <name type="common">Banana</name>
    <dbReference type="NCBI Taxonomy" id="52838"/>
    <lineage>
        <taxon>Eukaryota</taxon>
        <taxon>Viridiplantae</taxon>
        <taxon>Streptophyta</taxon>
        <taxon>Embryophyta</taxon>
        <taxon>Tracheophyta</taxon>
        <taxon>Spermatophyta</taxon>
        <taxon>Magnoliopsida</taxon>
        <taxon>Liliopsida</taxon>
        <taxon>Zingiberales</taxon>
        <taxon>Musaceae</taxon>
        <taxon>Musa</taxon>
    </lineage>
</organism>
<evidence type="ECO:0000256" key="7">
    <source>
        <dbReference type="ARBA" id="ARBA00022723"/>
    </source>
</evidence>
<evidence type="ECO:0000256" key="15">
    <source>
        <dbReference type="SAM" id="MobiDB-lite"/>
    </source>
</evidence>
<keyword evidence="5" id="KW-0808">Transferase</keyword>
<keyword evidence="10" id="KW-0862">Zinc</keyword>
<feature type="transmembrane region" description="Helical" evidence="16">
    <location>
        <begin position="62"/>
        <end position="83"/>
    </location>
</feature>
<dbReference type="FunFam" id="3.30.40.10:FF:000187">
    <property type="entry name" value="E3 ubiquitin-protein ligase ATL6"/>
    <property type="match status" value="1"/>
</dbReference>
<dbReference type="InterPro" id="IPR013083">
    <property type="entry name" value="Znf_RING/FYVE/PHD"/>
</dbReference>
<evidence type="ECO:0000256" key="10">
    <source>
        <dbReference type="ARBA" id="ARBA00022833"/>
    </source>
</evidence>
<feature type="signal peptide" evidence="17">
    <location>
        <begin position="1"/>
        <end position="38"/>
    </location>
</feature>
<dbReference type="SUPFAM" id="SSF57850">
    <property type="entry name" value="RING/U-box"/>
    <property type="match status" value="1"/>
</dbReference>
<dbReference type="GO" id="GO:0016020">
    <property type="term" value="C:membrane"/>
    <property type="evidence" value="ECO:0007669"/>
    <property type="project" value="UniProtKB-SubCell"/>
</dbReference>
<evidence type="ECO:0000256" key="4">
    <source>
        <dbReference type="ARBA" id="ARBA00012483"/>
    </source>
</evidence>
<proteinExistence type="inferred from homology"/>
<evidence type="ECO:0000256" key="17">
    <source>
        <dbReference type="SAM" id="SignalP"/>
    </source>
</evidence>
<dbReference type="STRING" id="52838.A0A4S8ISS1"/>
<comment type="catalytic activity">
    <reaction evidence="1">
        <text>S-ubiquitinyl-[E2 ubiquitin-conjugating enzyme]-L-cysteine + [acceptor protein]-L-lysine = [E2 ubiquitin-conjugating enzyme]-L-cysteine + N(6)-ubiquitinyl-[acceptor protein]-L-lysine.</text>
        <dbReference type="EC" id="2.3.2.27"/>
    </reaction>
</comment>
<dbReference type="InterPro" id="IPR053238">
    <property type="entry name" value="RING-H2_zinc_finger"/>
</dbReference>
<comment type="pathway">
    <text evidence="3">Protein modification; protein ubiquitination.</text>
</comment>
<sequence>MATKRHRRPTHGGSNDNHGLHLSLLLPLLILTPWCAHAQPSPPSDDISNDNDNNYGKLNPTVTVVVLTSFSTFFFLVVFIIYIRRRTAEDNFVRSFHRRGPAARSLRQQQRRRVSPQLIETFPTLTHAKVKGLEVGKGALECAVCLSEFDDDDELRLLPRCSHLFHTDCIDVWLASHVTCPVCRGNLAEPATADGVELPLFFAEAGGTQPETATAPDHVTIVVDRTAMAEEEKDEVALIRRSRREARPQSGSRPAKFSRSYSTGHSVFRSLEDVDRYSLRVPDKELTEIFVDRTAMAEEEKDEVALIRRSRREARPQSGSRPAKFSRSYSTGHSVFRSLE</sequence>
<evidence type="ECO:0000256" key="13">
    <source>
        <dbReference type="ARBA" id="ARBA00024209"/>
    </source>
</evidence>
<comment type="caution">
    <text evidence="19">The sequence shown here is derived from an EMBL/GenBank/DDBJ whole genome shotgun (WGS) entry which is preliminary data.</text>
</comment>
<keyword evidence="9" id="KW-0833">Ubl conjugation pathway</keyword>
<keyword evidence="8 14" id="KW-0863">Zinc-finger</keyword>
<keyword evidence="7" id="KW-0479">Metal-binding</keyword>
<keyword evidence="17" id="KW-0732">Signal</keyword>
<gene>
    <name evidence="19" type="ORF">C4D60_Mb06t31170</name>
</gene>
<reference evidence="19 20" key="1">
    <citation type="journal article" date="2019" name="Nat. Plants">
        <title>Genome sequencing of Musa balbisiana reveals subgenome evolution and function divergence in polyploid bananas.</title>
        <authorList>
            <person name="Yao X."/>
        </authorList>
    </citation>
    <scope>NUCLEOTIDE SEQUENCE [LARGE SCALE GENOMIC DNA]</scope>
    <source>
        <strain evidence="20">cv. DH-PKW</strain>
        <tissue evidence="19">Leaves</tissue>
    </source>
</reference>
<evidence type="ECO:0000259" key="18">
    <source>
        <dbReference type="PROSITE" id="PS50089"/>
    </source>
</evidence>
<dbReference type="GO" id="GO:0061630">
    <property type="term" value="F:ubiquitin protein ligase activity"/>
    <property type="evidence" value="ECO:0007669"/>
    <property type="project" value="UniProtKB-EC"/>
</dbReference>
<dbReference type="InterPro" id="IPR001841">
    <property type="entry name" value="Znf_RING"/>
</dbReference>
<comment type="similarity">
    <text evidence="13">Belongs to the RING-type zinc finger family. ATL subfamily.</text>
</comment>
<dbReference type="PANTHER" id="PTHR14155">
    <property type="entry name" value="RING FINGER DOMAIN-CONTAINING"/>
    <property type="match status" value="1"/>
</dbReference>
<keyword evidence="11 16" id="KW-1133">Transmembrane helix</keyword>
<dbReference type="SMART" id="SM00184">
    <property type="entry name" value="RING"/>
    <property type="match status" value="1"/>
</dbReference>
<dbReference type="Proteomes" id="UP000317650">
    <property type="component" value="Chromosome 6"/>
</dbReference>
<evidence type="ECO:0000256" key="2">
    <source>
        <dbReference type="ARBA" id="ARBA00004167"/>
    </source>
</evidence>
<dbReference type="PANTHER" id="PTHR14155:SF263">
    <property type="entry name" value="E3 UBIQUITIN-PROTEIN LIGASE ATL6"/>
    <property type="match status" value="1"/>
</dbReference>
<dbReference type="PROSITE" id="PS50089">
    <property type="entry name" value="ZF_RING_2"/>
    <property type="match status" value="1"/>
</dbReference>
<keyword evidence="6 16" id="KW-0812">Transmembrane</keyword>
<dbReference type="EC" id="2.3.2.27" evidence="4"/>
<evidence type="ECO:0000256" key="8">
    <source>
        <dbReference type="ARBA" id="ARBA00022771"/>
    </source>
</evidence>
<protein>
    <recommendedName>
        <fullName evidence="4">RING-type E3 ubiquitin transferase</fullName>
        <ecNumber evidence="4">2.3.2.27</ecNumber>
    </recommendedName>
</protein>
<evidence type="ECO:0000256" key="3">
    <source>
        <dbReference type="ARBA" id="ARBA00004906"/>
    </source>
</evidence>
<feature type="region of interest" description="Disordered" evidence="15">
    <location>
        <begin position="241"/>
        <end position="260"/>
    </location>
</feature>
<dbReference type="CDD" id="cd16461">
    <property type="entry name" value="RING-H2_EL5-like"/>
    <property type="match status" value="1"/>
</dbReference>
<evidence type="ECO:0000256" key="1">
    <source>
        <dbReference type="ARBA" id="ARBA00000900"/>
    </source>
</evidence>
<dbReference type="AlphaFoldDB" id="A0A4S8ISS1"/>
<comment type="subcellular location">
    <subcellularLocation>
        <location evidence="2">Membrane</location>
        <topology evidence="2">Single-pass membrane protein</topology>
    </subcellularLocation>
</comment>
<dbReference type="Gene3D" id="3.30.40.10">
    <property type="entry name" value="Zinc/RING finger domain, C3HC4 (zinc finger)"/>
    <property type="match status" value="1"/>
</dbReference>
<feature type="region of interest" description="Disordered" evidence="15">
    <location>
        <begin position="307"/>
        <end position="340"/>
    </location>
</feature>